<keyword evidence="2" id="KW-1185">Reference proteome</keyword>
<sequence>MAKTRRCGFAFALSSVPSFLSHLLPVARPLSVSTRRVSSGPLRSIRLPLARVHIGAR</sequence>
<dbReference type="Proteomes" id="UP001221757">
    <property type="component" value="Unassembled WGS sequence"/>
</dbReference>
<evidence type="ECO:0000313" key="1">
    <source>
        <dbReference type="EMBL" id="KAJ7672945.1"/>
    </source>
</evidence>
<proteinExistence type="predicted"/>
<evidence type="ECO:0000313" key="2">
    <source>
        <dbReference type="Proteomes" id="UP001221757"/>
    </source>
</evidence>
<protein>
    <submittedName>
        <fullName evidence="1">Uncharacterized protein</fullName>
    </submittedName>
</protein>
<name>A0AAD7G6S6_MYCRO</name>
<reference evidence="1" key="1">
    <citation type="submission" date="2023-03" db="EMBL/GenBank/DDBJ databases">
        <title>Massive genome expansion in bonnet fungi (Mycena s.s.) driven by repeated elements and novel gene families across ecological guilds.</title>
        <authorList>
            <consortium name="Lawrence Berkeley National Laboratory"/>
            <person name="Harder C.B."/>
            <person name="Miyauchi S."/>
            <person name="Viragh M."/>
            <person name="Kuo A."/>
            <person name="Thoen E."/>
            <person name="Andreopoulos B."/>
            <person name="Lu D."/>
            <person name="Skrede I."/>
            <person name="Drula E."/>
            <person name="Henrissat B."/>
            <person name="Morin E."/>
            <person name="Kohler A."/>
            <person name="Barry K."/>
            <person name="LaButti K."/>
            <person name="Morin E."/>
            <person name="Salamov A."/>
            <person name="Lipzen A."/>
            <person name="Mereny Z."/>
            <person name="Hegedus B."/>
            <person name="Baldrian P."/>
            <person name="Stursova M."/>
            <person name="Weitz H."/>
            <person name="Taylor A."/>
            <person name="Grigoriev I.V."/>
            <person name="Nagy L.G."/>
            <person name="Martin F."/>
            <person name="Kauserud H."/>
        </authorList>
    </citation>
    <scope>NUCLEOTIDE SEQUENCE</scope>
    <source>
        <strain evidence="1">CBHHK067</strain>
    </source>
</reference>
<dbReference type="EMBL" id="JARKIE010000164">
    <property type="protein sequence ID" value="KAJ7672945.1"/>
    <property type="molecule type" value="Genomic_DNA"/>
</dbReference>
<gene>
    <name evidence="1" type="ORF">B0H17DRAFT_1083374</name>
</gene>
<dbReference type="AlphaFoldDB" id="A0AAD7G6S6"/>
<accession>A0AAD7G6S6</accession>
<organism evidence="1 2">
    <name type="scientific">Mycena rosella</name>
    <name type="common">Pink bonnet</name>
    <name type="synonym">Agaricus rosellus</name>
    <dbReference type="NCBI Taxonomy" id="1033263"/>
    <lineage>
        <taxon>Eukaryota</taxon>
        <taxon>Fungi</taxon>
        <taxon>Dikarya</taxon>
        <taxon>Basidiomycota</taxon>
        <taxon>Agaricomycotina</taxon>
        <taxon>Agaricomycetes</taxon>
        <taxon>Agaricomycetidae</taxon>
        <taxon>Agaricales</taxon>
        <taxon>Marasmiineae</taxon>
        <taxon>Mycenaceae</taxon>
        <taxon>Mycena</taxon>
    </lineage>
</organism>
<comment type="caution">
    <text evidence="1">The sequence shown here is derived from an EMBL/GenBank/DDBJ whole genome shotgun (WGS) entry which is preliminary data.</text>
</comment>